<feature type="transmembrane region" description="Helical" evidence="1">
    <location>
        <begin position="7"/>
        <end position="27"/>
    </location>
</feature>
<dbReference type="EMBL" id="QEKY01000001">
    <property type="protein sequence ID" value="PVZ15204.1"/>
    <property type="molecule type" value="Genomic_DNA"/>
</dbReference>
<dbReference type="AlphaFoldDB" id="A0A2U1FSQ1"/>
<evidence type="ECO:0000256" key="1">
    <source>
        <dbReference type="SAM" id="Phobius"/>
    </source>
</evidence>
<keyword evidence="3" id="KW-1185">Reference proteome</keyword>
<evidence type="ECO:0000313" key="2">
    <source>
        <dbReference type="EMBL" id="PVZ15204.1"/>
    </source>
</evidence>
<name>A0A2U1FSQ1_9PORP</name>
<keyword evidence="1" id="KW-0812">Transmembrane</keyword>
<reference evidence="2 3" key="1">
    <citation type="submission" date="2018-04" db="EMBL/GenBank/DDBJ databases">
        <title>Genomic Encyclopedia of Type Strains, Phase IV (KMG-IV): sequencing the most valuable type-strain genomes for metagenomic binning, comparative biology and taxonomic classification.</title>
        <authorList>
            <person name="Goeker M."/>
        </authorList>
    </citation>
    <scope>NUCLEOTIDE SEQUENCE [LARGE SCALE GENOMIC DNA]</scope>
    <source>
        <strain evidence="2 3">DSM 28520</strain>
    </source>
</reference>
<dbReference type="Proteomes" id="UP000245462">
    <property type="component" value="Unassembled WGS sequence"/>
</dbReference>
<keyword evidence="1" id="KW-1133">Transmembrane helix</keyword>
<evidence type="ECO:0000313" key="3">
    <source>
        <dbReference type="Proteomes" id="UP000245462"/>
    </source>
</evidence>
<keyword evidence="1" id="KW-0472">Membrane</keyword>
<accession>A0A2U1FSQ1</accession>
<sequence length="40" mass="4725">MRQIKKFLARFFGIFGTIFCEILVYIFENDTPPLPSVRSE</sequence>
<organism evidence="2 3">
    <name type="scientific">Porphyromonas loveana</name>
    <dbReference type="NCBI Taxonomy" id="1884669"/>
    <lineage>
        <taxon>Bacteria</taxon>
        <taxon>Pseudomonadati</taxon>
        <taxon>Bacteroidota</taxon>
        <taxon>Bacteroidia</taxon>
        <taxon>Bacteroidales</taxon>
        <taxon>Porphyromonadaceae</taxon>
        <taxon>Porphyromonas</taxon>
    </lineage>
</organism>
<protein>
    <submittedName>
        <fullName evidence="2">Uncharacterized protein</fullName>
    </submittedName>
</protein>
<gene>
    <name evidence="2" type="ORF">C7382_101135</name>
</gene>
<comment type="caution">
    <text evidence="2">The sequence shown here is derived from an EMBL/GenBank/DDBJ whole genome shotgun (WGS) entry which is preliminary data.</text>
</comment>
<proteinExistence type="predicted"/>